<organism evidence="1 2">
    <name type="scientific">Rhynchophorus ferrugineus</name>
    <name type="common">Red palm weevil</name>
    <name type="synonym">Curculio ferrugineus</name>
    <dbReference type="NCBI Taxonomy" id="354439"/>
    <lineage>
        <taxon>Eukaryota</taxon>
        <taxon>Metazoa</taxon>
        <taxon>Ecdysozoa</taxon>
        <taxon>Arthropoda</taxon>
        <taxon>Hexapoda</taxon>
        <taxon>Insecta</taxon>
        <taxon>Pterygota</taxon>
        <taxon>Neoptera</taxon>
        <taxon>Endopterygota</taxon>
        <taxon>Coleoptera</taxon>
        <taxon>Polyphaga</taxon>
        <taxon>Cucujiformia</taxon>
        <taxon>Curculionidae</taxon>
        <taxon>Dryophthorinae</taxon>
        <taxon>Rhynchophorus</taxon>
    </lineage>
</organism>
<sequence length="102" mass="12100">MWPKTFVMGQGTQFVKEDPFSLRRTKENVNQSGQRGWEASTMDKRRDEDARNAFYSRKGHRGDIWYCSTNYWSGNVSHQSWYGVRHRSQKLFLAMAVEFENV</sequence>
<dbReference type="EMBL" id="JAACXV010014011">
    <property type="protein sequence ID" value="KAF7271147.1"/>
    <property type="molecule type" value="Genomic_DNA"/>
</dbReference>
<evidence type="ECO:0000313" key="1">
    <source>
        <dbReference type="EMBL" id="KAF7271147.1"/>
    </source>
</evidence>
<keyword evidence="2" id="KW-1185">Reference proteome</keyword>
<dbReference type="Proteomes" id="UP000625711">
    <property type="component" value="Unassembled WGS sequence"/>
</dbReference>
<gene>
    <name evidence="1" type="ORF">GWI33_015953</name>
</gene>
<dbReference type="AlphaFoldDB" id="A0A834I270"/>
<accession>A0A834I270</accession>
<reference evidence="1" key="1">
    <citation type="submission" date="2020-08" db="EMBL/GenBank/DDBJ databases">
        <title>Genome sequencing and assembly of the red palm weevil Rhynchophorus ferrugineus.</title>
        <authorList>
            <person name="Dias G.B."/>
            <person name="Bergman C.M."/>
            <person name="Manee M."/>
        </authorList>
    </citation>
    <scope>NUCLEOTIDE SEQUENCE</scope>
    <source>
        <strain evidence="1">AA-2017</strain>
        <tissue evidence="1">Whole larva</tissue>
    </source>
</reference>
<proteinExistence type="predicted"/>
<protein>
    <submittedName>
        <fullName evidence="1">Uncharacterized protein</fullName>
    </submittedName>
</protein>
<comment type="caution">
    <text evidence="1">The sequence shown here is derived from an EMBL/GenBank/DDBJ whole genome shotgun (WGS) entry which is preliminary data.</text>
</comment>
<evidence type="ECO:0000313" key="2">
    <source>
        <dbReference type="Proteomes" id="UP000625711"/>
    </source>
</evidence>
<name>A0A834I270_RHYFE</name>